<protein>
    <submittedName>
        <fullName evidence="1">Uncharacterized protein</fullName>
    </submittedName>
</protein>
<evidence type="ECO:0000313" key="1">
    <source>
        <dbReference type="EMBL" id="EGK71965.1"/>
    </source>
</evidence>
<proteinExistence type="predicted"/>
<reference evidence="1 2" key="1">
    <citation type="journal article" date="2011" name="J. Bacteriol.">
        <title>Genome sequence of Methyloversatilis universalis FAM5T, a methylotrophic representative of the order Rhodocyclales.</title>
        <authorList>
            <person name="Kittichotirat W."/>
            <person name="Good N.M."/>
            <person name="Hall R."/>
            <person name="Bringel F."/>
            <person name="Lajus A."/>
            <person name="Medigue C."/>
            <person name="Smalley N.E."/>
            <person name="Beck D."/>
            <person name="Bumgarner R."/>
            <person name="Vuilleumier S."/>
            <person name="Kalyuzhnaya M.G."/>
        </authorList>
    </citation>
    <scope>NUCLEOTIDE SEQUENCE [LARGE SCALE GENOMIC DNA]</scope>
    <source>
        <strain evidence="2">ATCC BAA-1314 / JCM 13912 / FAM5</strain>
    </source>
</reference>
<dbReference type="Proteomes" id="UP000005019">
    <property type="component" value="Unassembled WGS sequence"/>
</dbReference>
<keyword evidence="2" id="KW-1185">Reference proteome</keyword>
<dbReference type="AlphaFoldDB" id="F5RBU8"/>
<name>F5RBU8_METUF</name>
<dbReference type="EMBL" id="AFHG01000044">
    <property type="protein sequence ID" value="EGK71965.1"/>
    <property type="molecule type" value="Genomic_DNA"/>
</dbReference>
<dbReference type="STRING" id="1000565.METUNv1_01743"/>
<sequence>MTLPDQNLLVKCAGCGLVHRRSRRRYAESGSRPGRFVWVCPQCGNDSWREVKEARPNAAR</sequence>
<gene>
    <name evidence="1" type="ORF">METUNv1_01743</name>
</gene>
<evidence type="ECO:0000313" key="2">
    <source>
        <dbReference type="Proteomes" id="UP000005019"/>
    </source>
</evidence>
<organism evidence="1 2">
    <name type="scientific">Methyloversatilis universalis (strain ATCC BAA-1314 / DSM 25237 / JCM 13912 / CCUG 52030 / FAM5)</name>
    <dbReference type="NCBI Taxonomy" id="1000565"/>
    <lineage>
        <taxon>Bacteria</taxon>
        <taxon>Pseudomonadati</taxon>
        <taxon>Pseudomonadota</taxon>
        <taxon>Betaproteobacteria</taxon>
        <taxon>Nitrosomonadales</taxon>
        <taxon>Sterolibacteriaceae</taxon>
        <taxon>Methyloversatilis</taxon>
    </lineage>
</organism>
<accession>F5RBU8</accession>
<comment type="caution">
    <text evidence="1">The sequence shown here is derived from an EMBL/GenBank/DDBJ whole genome shotgun (WGS) entry which is preliminary data.</text>
</comment>